<dbReference type="Gene3D" id="2.40.50.140">
    <property type="entry name" value="Nucleic acid-binding proteins"/>
    <property type="match status" value="1"/>
</dbReference>
<dbReference type="RefSeq" id="WP_260794678.1">
    <property type="nucleotide sequence ID" value="NZ_CP093313.1"/>
</dbReference>
<sequence length="318" mass="35501">MIPSEPIPFTSPMECRQVNRLPDGPDWVYELKLDGYRAQAIRDDARVRLLSRNGNDFSRKFPQVFAALKEALPRRTAVDGELVAFDDTGRLSFNAMQNATAKTNVVFFVFDVLIHRGKDVTGLTLRERTLLLQSAFTASDRVQHSEQFDGPASRFVTAVRKMGGEGVVAKRLSSVYEAGRRSGAWAKLRLNMGQEFVIGGFTPGSNGIDALVVGFYDGKKLMYAARVRAGLIPATRQELHSRLKPLVTEVCPFANLPEATSGRWGQGLTAAKMKQCTWVKPRLVANCEFLEWTDSNHVRHIKFVALRDDKKALDVARE</sequence>
<reference evidence="6" key="1">
    <citation type="submission" date="2021-04" db="EMBL/GenBank/DDBJ databases">
        <title>Phylogenetic analysis of Acidobacteriaceae.</title>
        <authorList>
            <person name="Qiu L."/>
            <person name="Zhang Q."/>
        </authorList>
    </citation>
    <scope>NUCLEOTIDE SEQUENCE</scope>
    <source>
        <strain evidence="6">DSM 25168</strain>
    </source>
</reference>
<accession>A0A9J7BQR9</accession>
<name>A0A9J7BQR9_9BACT</name>
<evidence type="ECO:0000256" key="2">
    <source>
        <dbReference type="ARBA" id="ARBA00012727"/>
    </source>
</evidence>
<evidence type="ECO:0000256" key="3">
    <source>
        <dbReference type="ARBA" id="ARBA00022598"/>
    </source>
</evidence>
<dbReference type="EC" id="6.5.1.1" evidence="2"/>
<dbReference type="CDD" id="cd07906">
    <property type="entry name" value="Adenylation_DNA_ligase_LigD_LigC"/>
    <property type="match status" value="1"/>
</dbReference>
<dbReference type="InterPro" id="IPR050191">
    <property type="entry name" value="ATP-dep_DNA_ligase"/>
</dbReference>
<evidence type="ECO:0000256" key="1">
    <source>
        <dbReference type="ARBA" id="ARBA00007572"/>
    </source>
</evidence>
<dbReference type="SUPFAM" id="SSF50249">
    <property type="entry name" value="Nucleic acid-binding proteins"/>
    <property type="match status" value="1"/>
</dbReference>
<evidence type="ECO:0000256" key="4">
    <source>
        <dbReference type="ARBA" id="ARBA00034003"/>
    </source>
</evidence>
<evidence type="ECO:0000259" key="5">
    <source>
        <dbReference type="PROSITE" id="PS50160"/>
    </source>
</evidence>
<comment type="similarity">
    <text evidence="1">Belongs to the ATP-dependent DNA ligase family.</text>
</comment>
<dbReference type="GO" id="GO:0006281">
    <property type="term" value="P:DNA repair"/>
    <property type="evidence" value="ECO:0007669"/>
    <property type="project" value="InterPro"/>
</dbReference>
<evidence type="ECO:0000313" key="6">
    <source>
        <dbReference type="EMBL" id="UWZ85163.1"/>
    </source>
</evidence>
<keyword evidence="7" id="KW-1185">Reference proteome</keyword>
<dbReference type="InterPro" id="IPR014146">
    <property type="entry name" value="LigD_ligase_dom"/>
</dbReference>
<dbReference type="CDD" id="cd07971">
    <property type="entry name" value="OBF_DNA_ligase_LigD"/>
    <property type="match status" value="1"/>
</dbReference>
<dbReference type="PROSITE" id="PS50160">
    <property type="entry name" value="DNA_LIGASE_A3"/>
    <property type="match status" value="1"/>
</dbReference>
<dbReference type="KEGG" id="orp:MOP44_04275"/>
<dbReference type="Proteomes" id="UP001059380">
    <property type="component" value="Chromosome"/>
</dbReference>
<dbReference type="SUPFAM" id="SSF56091">
    <property type="entry name" value="DNA ligase/mRNA capping enzyme, catalytic domain"/>
    <property type="match status" value="1"/>
</dbReference>
<dbReference type="InterPro" id="IPR012310">
    <property type="entry name" value="DNA_ligase_ATP-dep_cent"/>
</dbReference>
<organism evidence="6 7">
    <name type="scientific">Occallatibacter riparius</name>
    <dbReference type="NCBI Taxonomy" id="1002689"/>
    <lineage>
        <taxon>Bacteria</taxon>
        <taxon>Pseudomonadati</taxon>
        <taxon>Acidobacteriota</taxon>
        <taxon>Terriglobia</taxon>
        <taxon>Terriglobales</taxon>
        <taxon>Acidobacteriaceae</taxon>
        <taxon>Occallatibacter</taxon>
    </lineage>
</organism>
<dbReference type="GO" id="GO:0006310">
    <property type="term" value="P:DNA recombination"/>
    <property type="evidence" value="ECO:0007669"/>
    <property type="project" value="InterPro"/>
</dbReference>
<gene>
    <name evidence="6" type="primary">ligD</name>
    <name evidence="6" type="ORF">MOP44_04275</name>
</gene>
<dbReference type="Gene3D" id="3.30.1490.70">
    <property type="match status" value="1"/>
</dbReference>
<comment type="catalytic activity">
    <reaction evidence="4">
        <text>ATP + (deoxyribonucleotide)n-3'-hydroxyl + 5'-phospho-(deoxyribonucleotide)m = (deoxyribonucleotide)n+m + AMP + diphosphate.</text>
        <dbReference type="EC" id="6.5.1.1"/>
    </reaction>
</comment>
<dbReference type="Pfam" id="PF04679">
    <property type="entry name" value="DNA_ligase_A_C"/>
    <property type="match status" value="1"/>
</dbReference>
<protein>
    <recommendedName>
        <fullName evidence="2">DNA ligase (ATP)</fullName>
        <ecNumber evidence="2">6.5.1.1</ecNumber>
    </recommendedName>
</protein>
<evidence type="ECO:0000313" key="7">
    <source>
        <dbReference type="Proteomes" id="UP001059380"/>
    </source>
</evidence>
<feature type="domain" description="ATP-dependent DNA ligase family profile" evidence="5">
    <location>
        <begin position="98"/>
        <end position="220"/>
    </location>
</feature>
<dbReference type="PANTHER" id="PTHR45674">
    <property type="entry name" value="DNA LIGASE 1/3 FAMILY MEMBER"/>
    <property type="match status" value="1"/>
</dbReference>
<dbReference type="GO" id="GO:0005524">
    <property type="term" value="F:ATP binding"/>
    <property type="evidence" value="ECO:0007669"/>
    <property type="project" value="InterPro"/>
</dbReference>
<dbReference type="EMBL" id="CP093313">
    <property type="protein sequence ID" value="UWZ85163.1"/>
    <property type="molecule type" value="Genomic_DNA"/>
</dbReference>
<dbReference type="AlphaFoldDB" id="A0A9J7BQR9"/>
<dbReference type="GO" id="GO:0003910">
    <property type="term" value="F:DNA ligase (ATP) activity"/>
    <property type="evidence" value="ECO:0007669"/>
    <property type="project" value="UniProtKB-EC"/>
</dbReference>
<dbReference type="InterPro" id="IPR012309">
    <property type="entry name" value="DNA_ligase_ATP-dep_C"/>
</dbReference>
<dbReference type="PANTHER" id="PTHR45674:SF4">
    <property type="entry name" value="DNA LIGASE 1"/>
    <property type="match status" value="1"/>
</dbReference>
<dbReference type="NCBIfam" id="TIGR02779">
    <property type="entry name" value="NHEJ_ligase_lig"/>
    <property type="match status" value="1"/>
</dbReference>
<dbReference type="Gene3D" id="3.30.470.30">
    <property type="entry name" value="DNA ligase/mRNA capping enzyme"/>
    <property type="match status" value="1"/>
</dbReference>
<dbReference type="InterPro" id="IPR012340">
    <property type="entry name" value="NA-bd_OB-fold"/>
</dbReference>
<proteinExistence type="inferred from homology"/>
<keyword evidence="3 6" id="KW-0436">Ligase</keyword>
<dbReference type="Pfam" id="PF01068">
    <property type="entry name" value="DNA_ligase_A_M"/>
    <property type="match status" value="1"/>
</dbReference>